<dbReference type="Proteomes" id="UP000182190">
    <property type="component" value="Unassembled WGS sequence"/>
</dbReference>
<evidence type="ECO:0000313" key="2">
    <source>
        <dbReference type="Proteomes" id="UP000182190"/>
    </source>
</evidence>
<sequence>MNNNFLPLPQKIPENIEMWVDEAIWGHRLYDEQTPWLTLLEFLGILQSQIEVNKGFKEEENQLNNLKYYYYPRLYLRNLLFNNPYLESISNQGLAEEACWKEWEKIMINSCGGINQPVDFSYLRKRFASFKDFVKIIHFFQSNATEGDSNKRWTSKFVFPYGADCLYSDLRVTGTNFSQDRRFFARTGELLYLMLCRSGKGSELKTALLKLGIVREAENPDQTSKWNRIIKLLQPEFELTHTREGGNPPYLPYKKLTEYKDFADDWLRILNYNLPDYDAIPYLVTLTGLHLIIYLLSRAKAVLENEESPQFILEIIAPKKTVIRDLASTSFLENNNFSHQAVQHYIRSITKTTEWDDCKTSPNFLEDTKTLLKEKFAWDGDTANSPDEMLDELCEQAISRHKKHIAKCHSSWAKEIGLVSSRGSRRLRYAPSDSLLKTVVLSTVEHRLEFQQFLAKLSEKYGFIIGDRQATKFIEAGEADQEAFKSNAERLEARLASLGLLKRLSDACAYVQNPFAVELV</sequence>
<organism evidence="1 2">
    <name type="scientific">Planktothrix paucivesiculata PCC 9631</name>
    <dbReference type="NCBI Taxonomy" id="671071"/>
    <lineage>
        <taxon>Bacteria</taxon>
        <taxon>Bacillati</taxon>
        <taxon>Cyanobacteriota</taxon>
        <taxon>Cyanophyceae</taxon>
        <taxon>Oscillatoriophycideae</taxon>
        <taxon>Oscillatoriales</taxon>
        <taxon>Microcoleaceae</taxon>
        <taxon>Planktothrix</taxon>
    </lineage>
</organism>
<dbReference type="OrthoDB" id="1550253at2"/>
<dbReference type="Pfam" id="PF26611">
    <property type="entry name" value="MAD7"/>
    <property type="match status" value="1"/>
</dbReference>
<keyword evidence="2" id="KW-1185">Reference proteome</keyword>
<comment type="caution">
    <text evidence="1">The sequence shown here is derived from an EMBL/GenBank/DDBJ whole genome shotgun (WGS) entry which is preliminary data.</text>
</comment>
<dbReference type="EMBL" id="CZCS02000243">
    <property type="protein sequence ID" value="VXD25928.1"/>
    <property type="molecule type" value="Genomic_DNA"/>
</dbReference>
<dbReference type="RefSeq" id="WP_083622952.1">
    <property type="nucleotide sequence ID" value="NZ_LR735023.1"/>
</dbReference>
<accession>A0A7Z9E506</accession>
<evidence type="ECO:0000313" key="1">
    <source>
        <dbReference type="EMBL" id="VXD25928.1"/>
    </source>
</evidence>
<name>A0A7Z9E506_9CYAN</name>
<protein>
    <submittedName>
        <fullName evidence="1">Uncharacterized protein</fullName>
    </submittedName>
</protein>
<dbReference type="AlphaFoldDB" id="A0A7Z9E506"/>
<reference evidence="1" key="1">
    <citation type="submission" date="2019-10" db="EMBL/GenBank/DDBJ databases">
        <authorList>
            <consortium name="Genoscope - CEA"/>
            <person name="William W."/>
        </authorList>
    </citation>
    <scope>NUCLEOTIDE SEQUENCE [LARGE SCALE GENOMIC DNA]</scope>
    <source>
        <strain evidence="1">BBR_PRJEB10994</strain>
    </source>
</reference>
<gene>
    <name evidence="1" type="ORF">PL9631_980025</name>
</gene>
<proteinExistence type="predicted"/>
<dbReference type="InterPro" id="IPR058120">
    <property type="entry name" value="MADS7"/>
</dbReference>